<gene>
    <name evidence="5" type="ORF">DF222_07355</name>
</gene>
<sequence length="255" mass="28443">MLEILDISHSYSTDDGALVPALSGLNLRIDDGEFVALLGPSGCGKSTLLKLIAGFEHATAGEMYSHGVPITGPGTDRGVVFQQANLFPWFTVRENVTVAARYQQNPEFRRRGEELIEAFGLSDAVDRLPHELSGGMQQRTQIARVLAAHPDTVLMDEPFGALDPFTREVLQLELLSRWRDYRPTVVFVTHSVEEALLLANRVVVMGDRPGRILDEYEVPDHLHPYRRKDFAEIMASESFVSLYYDVTRAVHGAHV</sequence>
<dbReference type="OrthoDB" id="8773773at2"/>
<proteinExistence type="predicted"/>
<keyword evidence="3 5" id="KW-0067">ATP-binding</keyword>
<keyword evidence="2" id="KW-0547">Nucleotide-binding</keyword>
<dbReference type="InterPro" id="IPR003439">
    <property type="entry name" value="ABC_transporter-like_ATP-bd"/>
</dbReference>
<dbReference type="Pfam" id="PF00005">
    <property type="entry name" value="ABC_tran"/>
    <property type="match status" value="1"/>
</dbReference>
<feature type="domain" description="ABC transporter" evidence="4">
    <location>
        <begin position="2"/>
        <end position="232"/>
    </location>
</feature>
<reference evidence="6" key="1">
    <citation type="submission" date="2018-04" db="EMBL/GenBank/DDBJ databases">
        <authorList>
            <person name="Liu S."/>
            <person name="Wang Z."/>
            <person name="Li J."/>
        </authorList>
    </citation>
    <scope>NUCLEOTIDE SEQUENCE [LARGE SCALE GENOMIC DNA]</scope>
    <source>
        <strain evidence="6">2189</strain>
    </source>
</reference>
<evidence type="ECO:0000256" key="3">
    <source>
        <dbReference type="ARBA" id="ARBA00022840"/>
    </source>
</evidence>
<dbReference type="Proteomes" id="UP000244989">
    <property type="component" value="Unassembled WGS sequence"/>
</dbReference>
<accession>A0A2U1T640</accession>
<dbReference type="KEGG" id="cyz:C3B44_06270"/>
<dbReference type="PANTHER" id="PTHR42788">
    <property type="entry name" value="TAURINE IMPORT ATP-BINDING PROTEIN-RELATED"/>
    <property type="match status" value="1"/>
</dbReference>
<comment type="caution">
    <text evidence="5">The sequence shown here is derived from an EMBL/GenBank/DDBJ whole genome shotgun (WGS) entry which is preliminary data.</text>
</comment>
<evidence type="ECO:0000313" key="5">
    <source>
        <dbReference type="EMBL" id="PWC01466.1"/>
    </source>
</evidence>
<dbReference type="GO" id="GO:0016887">
    <property type="term" value="F:ATP hydrolysis activity"/>
    <property type="evidence" value="ECO:0007669"/>
    <property type="project" value="InterPro"/>
</dbReference>
<dbReference type="InterPro" id="IPR027417">
    <property type="entry name" value="P-loop_NTPase"/>
</dbReference>
<dbReference type="CDD" id="cd03293">
    <property type="entry name" value="ABC_NrtD_SsuB_transporters"/>
    <property type="match status" value="1"/>
</dbReference>
<evidence type="ECO:0000256" key="2">
    <source>
        <dbReference type="ARBA" id="ARBA00022741"/>
    </source>
</evidence>
<dbReference type="EMBL" id="QEEZ01000012">
    <property type="protein sequence ID" value="PWC01466.1"/>
    <property type="molecule type" value="Genomic_DNA"/>
</dbReference>
<keyword evidence="6" id="KW-1185">Reference proteome</keyword>
<dbReference type="AlphaFoldDB" id="A0A2U1T640"/>
<protein>
    <submittedName>
        <fullName evidence="5">ABC transporter ATP-binding protein</fullName>
    </submittedName>
</protein>
<organism evidence="5 6">
    <name type="scientific">Corynebacterium yudongzhengii</name>
    <dbReference type="NCBI Taxonomy" id="2080740"/>
    <lineage>
        <taxon>Bacteria</taxon>
        <taxon>Bacillati</taxon>
        <taxon>Actinomycetota</taxon>
        <taxon>Actinomycetes</taxon>
        <taxon>Mycobacteriales</taxon>
        <taxon>Corynebacteriaceae</taxon>
        <taxon>Corynebacterium</taxon>
    </lineage>
</organism>
<evidence type="ECO:0000256" key="1">
    <source>
        <dbReference type="ARBA" id="ARBA00022448"/>
    </source>
</evidence>
<dbReference type="SMART" id="SM00382">
    <property type="entry name" value="AAA"/>
    <property type="match status" value="1"/>
</dbReference>
<dbReference type="InterPro" id="IPR003593">
    <property type="entry name" value="AAA+_ATPase"/>
</dbReference>
<dbReference type="GO" id="GO:0005524">
    <property type="term" value="F:ATP binding"/>
    <property type="evidence" value="ECO:0007669"/>
    <property type="project" value="UniProtKB-KW"/>
</dbReference>
<dbReference type="RefSeq" id="WP_108431619.1">
    <property type="nucleotide sequence ID" value="NZ_CP026947.1"/>
</dbReference>
<dbReference type="Gene3D" id="3.40.50.300">
    <property type="entry name" value="P-loop containing nucleotide triphosphate hydrolases"/>
    <property type="match status" value="1"/>
</dbReference>
<keyword evidence="1" id="KW-0813">Transport</keyword>
<dbReference type="InterPro" id="IPR050166">
    <property type="entry name" value="ABC_transporter_ATP-bind"/>
</dbReference>
<evidence type="ECO:0000313" key="6">
    <source>
        <dbReference type="Proteomes" id="UP000244989"/>
    </source>
</evidence>
<dbReference type="SUPFAM" id="SSF52540">
    <property type="entry name" value="P-loop containing nucleoside triphosphate hydrolases"/>
    <property type="match status" value="1"/>
</dbReference>
<dbReference type="PROSITE" id="PS50893">
    <property type="entry name" value="ABC_TRANSPORTER_2"/>
    <property type="match status" value="1"/>
</dbReference>
<name>A0A2U1T640_9CORY</name>
<dbReference type="PANTHER" id="PTHR42788:SF13">
    <property type="entry name" value="ALIPHATIC SULFONATES IMPORT ATP-BINDING PROTEIN SSUB"/>
    <property type="match status" value="1"/>
</dbReference>
<evidence type="ECO:0000259" key="4">
    <source>
        <dbReference type="PROSITE" id="PS50893"/>
    </source>
</evidence>